<dbReference type="PANTHER" id="PTHR11540:SF16">
    <property type="entry name" value="MALATE DEHYDROGENASE, MITOCHONDRIAL"/>
    <property type="match status" value="1"/>
</dbReference>
<dbReference type="InterPro" id="IPR022383">
    <property type="entry name" value="Lactate/malate_DH_C"/>
</dbReference>
<organism evidence="4 5">
    <name type="scientific">Hibiscus syriacus</name>
    <name type="common">Rose of Sharon</name>
    <dbReference type="NCBI Taxonomy" id="106335"/>
    <lineage>
        <taxon>Eukaryota</taxon>
        <taxon>Viridiplantae</taxon>
        <taxon>Streptophyta</taxon>
        <taxon>Embryophyta</taxon>
        <taxon>Tracheophyta</taxon>
        <taxon>Spermatophyta</taxon>
        <taxon>Magnoliopsida</taxon>
        <taxon>eudicotyledons</taxon>
        <taxon>Gunneridae</taxon>
        <taxon>Pentapetalae</taxon>
        <taxon>rosids</taxon>
        <taxon>malvids</taxon>
        <taxon>Malvales</taxon>
        <taxon>Malvaceae</taxon>
        <taxon>Malvoideae</taxon>
        <taxon>Hibiscus</taxon>
    </lineage>
</organism>
<reference evidence="4" key="1">
    <citation type="submission" date="2019-09" db="EMBL/GenBank/DDBJ databases">
        <title>Draft genome information of white flower Hibiscus syriacus.</title>
        <authorList>
            <person name="Kim Y.-M."/>
        </authorList>
    </citation>
    <scope>NUCLEOTIDE SEQUENCE [LARGE SCALE GENOMIC DNA]</scope>
    <source>
        <strain evidence="4">YM2019G1</strain>
    </source>
</reference>
<dbReference type="Pfam" id="PF02866">
    <property type="entry name" value="Ldh_1_C"/>
    <property type="match status" value="1"/>
</dbReference>
<gene>
    <name evidence="4" type="ORF">F3Y22_tig00112523pilonHSYRG00022</name>
</gene>
<comment type="caution">
    <text evidence="4">The sequence shown here is derived from an EMBL/GenBank/DDBJ whole genome shotgun (WGS) entry which is preliminary data.</text>
</comment>
<evidence type="ECO:0000313" key="5">
    <source>
        <dbReference type="Proteomes" id="UP000436088"/>
    </source>
</evidence>
<dbReference type="AlphaFoldDB" id="A0A6A2WVX2"/>
<keyword evidence="2" id="KW-0520">NAD</keyword>
<protein>
    <submittedName>
        <fullName evidence="4">Malate dehydrogenase, glyoxysomal</fullName>
    </submittedName>
</protein>
<dbReference type="GO" id="GO:0005739">
    <property type="term" value="C:mitochondrion"/>
    <property type="evidence" value="ECO:0007669"/>
    <property type="project" value="TreeGrafter"/>
</dbReference>
<evidence type="ECO:0000256" key="1">
    <source>
        <dbReference type="ARBA" id="ARBA00023002"/>
    </source>
</evidence>
<dbReference type="GO" id="GO:0030060">
    <property type="term" value="F:L-malate dehydrogenase (NAD+) activity"/>
    <property type="evidence" value="ECO:0007669"/>
    <property type="project" value="TreeGrafter"/>
</dbReference>
<dbReference type="SUPFAM" id="SSF56327">
    <property type="entry name" value="LDH C-terminal domain-like"/>
    <property type="match status" value="1"/>
</dbReference>
<dbReference type="Proteomes" id="UP000436088">
    <property type="component" value="Unassembled WGS sequence"/>
</dbReference>
<sequence length="137" mass="14814">MMKPAITFTGEEVEHLTVRIHNAGTEVVEAKAGTGSATLSIAHAAARFVELSLRALGGDGDVYECSFMQSDLTNLPFFASRIKLGRNGVEASIPSDLVGLSEYKLMALEALKPQLKASIEKGTEFVRKQLVTFDNIK</sequence>
<evidence type="ECO:0000259" key="3">
    <source>
        <dbReference type="Pfam" id="PF02866"/>
    </source>
</evidence>
<proteinExistence type="predicted"/>
<evidence type="ECO:0000313" key="4">
    <source>
        <dbReference type="EMBL" id="KAE8665862.1"/>
    </source>
</evidence>
<dbReference type="PANTHER" id="PTHR11540">
    <property type="entry name" value="MALATE AND LACTATE DEHYDROGENASE"/>
    <property type="match status" value="1"/>
</dbReference>
<name>A0A6A2WVX2_HIBSY</name>
<evidence type="ECO:0000256" key="2">
    <source>
        <dbReference type="ARBA" id="ARBA00023027"/>
    </source>
</evidence>
<keyword evidence="5" id="KW-1185">Reference proteome</keyword>
<dbReference type="EMBL" id="VEPZ02001604">
    <property type="protein sequence ID" value="KAE8665862.1"/>
    <property type="molecule type" value="Genomic_DNA"/>
</dbReference>
<dbReference type="Gene3D" id="3.90.110.10">
    <property type="entry name" value="Lactate dehydrogenase/glycoside hydrolase, family 4, C-terminal"/>
    <property type="match status" value="1"/>
</dbReference>
<keyword evidence="1" id="KW-0560">Oxidoreductase</keyword>
<accession>A0A6A2WVX2</accession>
<dbReference type="InterPro" id="IPR015955">
    <property type="entry name" value="Lactate_DH/Glyco_Ohase_4_C"/>
</dbReference>
<feature type="domain" description="Lactate/malate dehydrogenase C-terminal" evidence="3">
    <location>
        <begin position="2"/>
        <end position="126"/>
    </location>
</feature>